<proteinExistence type="predicted"/>
<accession>A0ACA8R1S6</accession>
<dbReference type="Proteomes" id="UP000825015">
    <property type="component" value="Chromosome"/>
</dbReference>
<evidence type="ECO:0000313" key="1">
    <source>
        <dbReference type="EMBL" id="BBL61216.1"/>
    </source>
</evidence>
<protein>
    <submittedName>
        <fullName evidence="1">Uncharacterized protein</fullName>
    </submittedName>
</protein>
<organism evidence="1 2">
    <name type="scientific">Methanobrevibacter arboriphilus</name>
    <dbReference type="NCBI Taxonomy" id="39441"/>
    <lineage>
        <taxon>Archaea</taxon>
        <taxon>Methanobacteriati</taxon>
        <taxon>Methanobacteriota</taxon>
        <taxon>Methanomada group</taxon>
        <taxon>Methanobacteria</taxon>
        <taxon>Methanobacteriales</taxon>
        <taxon>Methanobacteriaceae</taxon>
        <taxon>Methanobrevibacter</taxon>
    </lineage>
</organism>
<keyword evidence="2" id="KW-1185">Reference proteome</keyword>
<sequence>MMFLYYMNVSDLNFEDLKNFVSEDRLKYSKKYFNQKDRILSISGEVLLRYILRKIEIYNPIIVNDYYGKPFLKNFPNIHFNISHCEKYVFCGVSNYPIGVDIECIHDIDLNIAKTQFHPKEYEYINNSNDKIESFFDIWVLKESYLKMKGIGLNLGLKSFYINIDEDKDNIMLSKFYNDYLNNLEGNNKSSNKTKGFSKKTNNKIKIFNELQNSDKIESRDEIIFKSWNILDSKENIYKLGVCSLEKIDELNSIDFKEIYKHLG</sequence>
<dbReference type="EMBL" id="AP019779">
    <property type="protein sequence ID" value="BBL61216.1"/>
    <property type="molecule type" value="Genomic_DNA"/>
</dbReference>
<name>A0ACA8R1S6_METAZ</name>
<gene>
    <name evidence="1" type="ORF">MarbSA_02560</name>
</gene>
<evidence type="ECO:0000313" key="2">
    <source>
        <dbReference type="Proteomes" id="UP000825015"/>
    </source>
</evidence>
<reference evidence="1" key="1">
    <citation type="submission" date="2019-06" db="EMBL/GenBank/DDBJ databases">
        <title>Complete genome sequence of Methanobrevibacter arboriphilus strain SA.</title>
        <authorList>
            <person name="Asakawa S."/>
        </authorList>
    </citation>
    <scope>NUCLEOTIDE SEQUENCE</scope>
    <source>
        <strain evidence="1">SA</strain>
    </source>
</reference>